<dbReference type="InterPro" id="IPR031470">
    <property type="entry name" value="CEP63/Deup1_N"/>
</dbReference>
<reference evidence="9" key="3">
    <citation type="submission" date="2025-08" db="UniProtKB">
        <authorList>
            <consortium name="Ensembl"/>
        </authorList>
    </citation>
    <scope>IDENTIFICATION</scope>
    <source>
        <strain evidence="9">JP 163 A</strain>
    </source>
</reference>
<dbReference type="Pfam" id="PF17045">
    <property type="entry name" value="CEP63"/>
    <property type="match status" value="1"/>
</dbReference>
<comment type="similarity">
    <text evidence="2">Belongs to the CEP63 family.</text>
</comment>
<dbReference type="GO" id="GO:0098535">
    <property type="term" value="P:de novo centriole assembly involved in multi-ciliated epithelial cell differentiation"/>
    <property type="evidence" value="ECO:0007669"/>
    <property type="project" value="TreeGrafter"/>
</dbReference>
<evidence type="ECO:0000259" key="7">
    <source>
        <dbReference type="Pfam" id="PF17045"/>
    </source>
</evidence>
<dbReference type="InterPro" id="IPR057656">
    <property type="entry name" value="CEP63/Deup1_CC"/>
</dbReference>
<feature type="region of interest" description="Disordered" evidence="6">
    <location>
        <begin position="228"/>
        <end position="254"/>
    </location>
</feature>
<keyword evidence="10" id="KW-1185">Reference proteome</keyword>
<dbReference type="GO" id="GO:0005737">
    <property type="term" value="C:cytoplasm"/>
    <property type="evidence" value="ECO:0007669"/>
    <property type="project" value="UniProtKB-SubCell"/>
</dbReference>
<dbReference type="FunCoup" id="A0A3B5QIG6">
    <property type="interactions" value="149"/>
</dbReference>
<name>A0A3B5QIG6_XIPMA</name>
<feature type="domain" description="CEP63/Deup1 CEP152 binding coiled coil" evidence="8">
    <location>
        <begin position="618"/>
        <end position="653"/>
    </location>
</feature>
<dbReference type="Proteomes" id="UP000002852">
    <property type="component" value="Unassembled WGS sequence"/>
</dbReference>
<evidence type="ECO:0000259" key="8">
    <source>
        <dbReference type="Pfam" id="PF25771"/>
    </source>
</evidence>
<dbReference type="PANTHER" id="PTHR18875">
    <property type="entry name" value="SARCOMA ANTIGEN NY-SAR-24/CYTOSKELETAL PROTEIN SOJO"/>
    <property type="match status" value="1"/>
</dbReference>
<feature type="region of interest" description="Disordered" evidence="6">
    <location>
        <begin position="539"/>
        <end position="613"/>
    </location>
</feature>
<evidence type="ECO:0000256" key="6">
    <source>
        <dbReference type="SAM" id="MobiDB-lite"/>
    </source>
</evidence>
<dbReference type="STRING" id="8083.ENSXMAP00000030242"/>
<dbReference type="OMA" id="GMRHEIE"/>
<feature type="domain" description="CEP63/Deup1 N-terminal" evidence="7">
    <location>
        <begin position="22"/>
        <end position="267"/>
    </location>
</feature>
<dbReference type="GO" id="GO:0007099">
    <property type="term" value="P:centriole replication"/>
    <property type="evidence" value="ECO:0007669"/>
    <property type="project" value="TreeGrafter"/>
</dbReference>
<dbReference type="PANTHER" id="PTHR18875:SF3">
    <property type="entry name" value="CENTROSOMAL PROTEIN OF 63 KDA"/>
    <property type="match status" value="1"/>
</dbReference>
<evidence type="ECO:0000313" key="10">
    <source>
        <dbReference type="Proteomes" id="UP000002852"/>
    </source>
</evidence>
<evidence type="ECO:0000256" key="5">
    <source>
        <dbReference type="SAM" id="Coils"/>
    </source>
</evidence>
<comment type="subcellular location">
    <subcellularLocation>
        <location evidence="1">Cytoplasm</location>
    </subcellularLocation>
</comment>
<feature type="compositionally biased region" description="Basic and acidic residues" evidence="6">
    <location>
        <begin position="235"/>
        <end position="254"/>
    </location>
</feature>
<dbReference type="GeneTree" id="ENSGT00940000153190"/>
<dbReference type="AlphaFoldDB" id="A0A3B5QIG6"/>
<evidence type="ECO:0000256" key="1">
    <source>
        <dbReference type="ARBA" id="ARBA00004496"/>
    </source>
</evidence>
<evidence type="ECO:0000313" key="9">
    <source>
        <dbReference type="Ensembl" id="ENSXMAP00000030242.1"/>
    </source>
</evidence>
<reference evidence="9" key="4">
    <citation type="submission" date="2025-09" db="UniProtKB">
        <authorList>
            <consortium name="Ensembl"/>
        </authorList>
    </citation>
    <scope>IDENTIFICATION</scope>
    <source>
        <strain evidence="9">JP 163 A</strain>
    </source>
</reference>
<feature type="coiled-coil region" evidence="5">
    <location>
        <begin position="306"/>
        <end position="375"/>
    </location>
</feature>
<protein>
    <submittedName>
        <fullName evidence="9">Centrosomal protein 63</fullName>
    </submittedName>
</protein>
<feature type="coiled-coil region" evidence="5">
    <location>
        <begin position="83"/>
        <end position="180"/>
    </location>
</feature>
<sequence>MLYFTGSNRRAFIWSVCCSSVLSSCEPELQELMKQIDIMISHQRREWQVEKHFLEVRVKNGEEGLLTSKNIIERRDLEIGVLQKQLEEILRSRQEAVAKYEQQLQKLREELDLLKGSYQKLQRKQLKQTSGGAKESDQLKEYQRLSAEWEQQRAQYQKQLTTLEAENKSLTEEISHIKSAPWRVEQEHMECCSEVQHLGALLEKARSSLLSQEMELERLRPCEALLGASQPQQLRSDEPDASRGPDQDQQRRGNEAVRLRQLLHAKDQVIRSLEDCLAAQGCTGVEVIRKDLEKMADKLQGARAGEANLRAEVTCLKQRMESMSRQLKDQTKVEKELRNVAADFDNSVAESKKLREELETARQTHSAEVEGVRREVSKLTGELHQRDVSISALSGSSASIQQQLRGEVQRAAEAATQLKMTQAQLETLQAENKQLKGLLQTLQSHSPKGDESSAALLQQRYLTSISSLEEENRQLRQALAKHHVQLDAQDETGPERNQHVELSHTTMTAQVDPGPERTQPASYDRKIQKIQRLFKELQDFPKSSNEPPGREHKDSQLHSSSSSSSSTSSPGLSRGSSATALTPHRLAAEGQNSGPENCLTSRSRGPEEALSPTRSAVSRFLAEESLWSNELRLKLDSHIRGMKENNFRTVSRFLASGSGARSGSAP</sequence>
<feature type="compositionally biased region" description="Polar residues" evidence="6">
    <location>
        <begin position="590"/>
        <end position="603"/>
    </location>
</feature>
<evidence type="ECO:0000256" key="3">
    <source>
        <dbReference type="ARBA" id="ARBA00022490"/>
    </source>
</evidence>
<dbReference type="GO" id="GO:0005814">
    <property type="term" value="C:centriole"/>
    <property type="evidence" value="ECO:0007669"/>
    <property type="project" value="TreeGrafter"/>
</dbReference>
<feature type="compositionally biased region" description="Low complexity" evidence="6">
    <location>
        <begin position="557"/>
        <end position="577"/>
    </location>
</feature>
<dbReference type="Pfam" id="PF25771">
    <property type="entry name" value="CC_CEP152-bind"/>
    <property type="match status" value="1"/>
</dbReference>
<evidence type="ECO:0000256" key="2">
    <source>
        <dbReference type="ARBA" id="ARBA00007181"/>
    </source>
</evidence>
<feature type="region of interest" description="Disordered" evidence="6">
    <location>
        <begin position="505"/>
        <end position="524"/>
    </location>
</feature>
<dbReference type="Ensembl" id="ENSXMAT00000041869.1">
    <property type="protein sequence ID" value="ENSXMAP00000030242.1"/>
    <property type="gene ID" value="ENSXMAG00000016618.2"/>
</dbReference>
<reference evidence="10" key="2">
    <citation type="journal article" date="2013" name="Nat. Genet.">
        <title>The genome of the platyfish, Xiphophorus maculatus, provides insights into evolutionary adaptation and several complex traits.</title>
        <authorList>
            <person name="Schartl M."/>
            <person name="Walter R.B."/>
            <person name="Shen Y."/>
            <person name="Garcia T."/>
            <person name="Catchen J."/>
            <person name="Amores A."/>
            <person name="Braasch I."/>
            <person name="Chalopin D."/>
            <person name="Volff J.N."/>
            <person name="Lesch K.P."/>
            <person name="Bisazza A."/>
            <person name="Minx P."/>
            <person name="Hillier L."/>
            <person name="Wilson R.K."/>
            <person name="Fuerstenberg S."/>
            <person name="Boore J."/>
            <person name="Searle S."/>
            <person name="Postlethwait J.H."/>
            <person name="Warren W.C."/>
        </authorList>
    </citation>
    <scope>NUCLEOTIDE SEQUENCE [LARGE SCALE GENOMIC DNA]</scope>
    <source>
        <strain evidence="10">JP 163 A</strain>
    </source>
</reference>
<evidence type="ECO:0000256" key="4">
    <source>
        <dbReference type="ARBA" id="ARBA00023054"/>
    </source>
</evidence>
<proteinExistence type="inferred from homology"/>
<keyword evidence="4 5" id="KW-0175">Coiled coil</keyword>
<dbReference type="InParanoid" id="A0A3B5QIG6"/>
<feature type="coiled-coil region" evidence="5">
    <location>
        <begin position="411"/>
        <end position="485"/>
    </location>
</feature>
<keyword evidence="3" id="KW-0963">Cytoplasm</keyword>
<accession>A0A3B5QIG6</accession>
<organism evidence="9 10">
    <name type="scientific">Xiphophorus maculatus</name>
    <name type="common">Southern platyfish</name>
    <name type="synonym">Platypoecilus maculatus</name>
    <dbReference type="NCBI Taxonomy" id="8083"/>
    <lineage>
        <taxon>Eukaryota</taxon>
        <taxon>Metazoa</taxon>
        <taxon>Chordata</taxon>
        <taxon>Craniata</taxon>
        <taxon>Vertebrata</taxon>
        <taxon>Euteleostomi</taxon>
        <taxon>Actinopterygii</taxon>
        <taxon>Neopterygii</taxon>
        <taxon>Teleostei</taxon>
        <taxon>Neoteleostei</taxon>
        <taxon>Acanthomorphata</taxon>
        <taxon>Ovalentaria</taxon>
        <taxon>Atherinomorphae</taxon>
        <taxon>Cyprinodontiformes</taxon>
        <taxon>Poeciliidae</taxon>
        <taxon>Poeciliinae</taxon>
        <taxon>Xiphophorus</taxon>
    </lineage>
</organism>
<reference evidence="10" key="1">
    <citation type="submission" date="2012-01" db="EMBL/GenBank/DDBJ databases">
        <authorList>
            <person name="Walter R."/>
            <person name="Schartl M."/>
            <person name="Warren W."/>
        </authorList>
    </citation>
    <scope>NUCLEOTIDE SEQUENCE [LARGE SCALE GENOMIC DNA]</scope>
    <source>
        <strain evidence="10">JP 163 A</strain>
    </source>
</reference>